<dbReference type="OMA" id="HEMYRVI"/>
<dbReference type="InterPro" id="IPR001765">
    <property type="entry name" value="Carbonic_anhydrase"/>
</dbReference>
<dbReference type="PANTHER" id="PTHR43175">
    <property type="entry name" value="CARBONIC ANHYDRASE"/>
    <property type="match status" value="1"/>
</dbReference>
<feature type="region of interest" description="Disordered" evidence="5">
    <location>
        <begin position="305"/>
        <end position="339"/>
    </location>
</feature>
<feature type="binding site" evidence="4">
    <location>
        <position position="45"/>
    </location>
    <ligand>
        <name>Zn(2+)</name>
        <dbReference type="ChEBI" id="CHEBI:29105"/>
    </ligand>
</feature>
<feature type="binding site" evidence="4">
    <location>
        <position position="120"/>
    </location>
    <ligand>
        <name>Zn(2+)</name>
        <dbReference type="ChEBI" id="CHEBI:29105"/>
    </ligand>
</feature>
<proteinExistence type="inferred from homology"/>
<evidence type="ECO:0000256" key="4">
    <source>
        <dbReference type="PIRSR" id="PIRSR601765-1"/>
    </source>
</evidence>
<protein>
    <recommendedName>
        <fullName evidence="6">BZIP domain-containing protein</fullName>
    </recommendedName>
</protein>
<dbReference type="AlphaFoldDB" id="A0A0F9X7Y8"/>
<keyword evidence="3 4" id="KW-0862">Zinc</keyword>
<keyword evidence="2 4" id="KW-0479">Metal-binding</keyword>
<feature type="compositionally biased region" description="Polar residues" evidence="5">
    <location>
        <begin position="310"/>
        <end position="329"/>
    </location>
</feature>
<evidence type="ECO:0000256" key="1">
    <source>
        <dbReference type="ARBA" id="ARBA00006217"/>
    </source>
</evidence>
<accession>A0A0F9X7Y8</accession>
<evidence type="ECO:0000259" key="6">
    <source>
        <dbReference type="PROSITE" id="PS00036"/>
    </source>
</evidence>
<dbReference type="GO" id="GO:0003700">
    <property type="term" value="F:DNA-binding transcription factor activity"/>
    <property type="evidence" value="ECO:0007669"/>
    <property type="project" value="InterPro"/>
</dbReference>
<dbReference type="OrthoDB" id="3555317at2759"/>
<organism evidence="7 8">
    <name type="scientific">Trichoderma harzianum</name>
    <name type="common">Hypocrea lixii</name>
    <dbReference type="NCBI Taxonomy" id="5544"/>
    <lineage>
        <taxon>Eukaryota</taxon>
        <taxon>Fungi</taxon>
        <taxon>Dikarya</taxon>
        <taxon>Ascomycota</taxon>
        <taxon>Pezizomycotina</taxon>
        <taxon>Sordariomycetes</taxon>
        <taxon>Hypocreomycetidae</taxon>
        <taxon>Hypocreales</taxon>
        <taxon>Hypocreaceae</taxon>
        <taxon>Trichoderma</taxon>
    </lineage>
</organism>
<dbReference type="SUPFAM" id="SSF57959">
    <property type="entry name" value="Leucine zipper domain"/>
    <property type="match status" value="1"/>
</dbReference>
<dbReference type="Gene3D" id="1.20.5.170">
    <property type="match status" value="1"/>
</dbReference>
<feature type="domain" description="BZIP" evidence="6">
    <location>
        <begin position="202"/>
        <end position="216"/>
    </location>
</feature>
<dbReference type="PANTHER" id="PTHR43175:SF3">
    <property type="entry name" value="CARBON DISULFIDE HYDROLASE"/>
    <property type="match status" value="1"/>
</dbReference>
<dbReference type="InterPro" id="IPR036874">
    <property type="entry name" value="Carbonic_anhydrase_sf"/>
</dbReference>
<dbReference type="EMBL" id="JOKZ01000240">
    <property type="protein sequence ID" value="KKP00635.1"/>
    <property type="molecule type" value="Genomic_DNA"/>
</dbReference>
<comment type="similarity">
    <text evidence="1">Belongs to the beta-class carbonic anhydrase family.</text>
</comment>
<dbReference type="GO" id="GO:0004089">
    <property type="term" value="F:carbonate dehydratase activity"/>
    <property type="evidence" value="ECO:0007669"/>
    <property type="project" value="InterPro"/>
</dbReference>
<feature type="binding site" evidence="4">
    <location>
        <position position="117"/>
    </location>
    <ligand>
        <name>Zn(2+)</name>
        <dbReference type="ChEBI" id="CHEBI:29105"/>
    </ligand>
</feature>
<dbReference type="GO" id="GO:0008270">
    <property type="term" value="F:zinc ion binding"/>
    <property type="evidence" value="ECO:0007669"/>
    <property type="project" value="InterPro"/>
</dbReference>
<evidence type="ECO:0000313" key="7">
    <source>
        <dbReference type="EMBL" id="KKP00635.1"/>
    </source>
</evidence>
<dbReference type="InterPro" id="IPR004827">
    <property type="entry name" value="bZIP"/>
</dbReference>
<evidence type="ECO:0000256" key="2">
    <source>
        <dbReference type="ARBA" id="ARBA00022723"/>
    </source>
</evidence>
<name>A0A0F9X7Y8_TRIHA</name>
<dbReference type="Gene3D" id="3.40.1050.10">
    <property type="entry name" value="Carbonic anhydrase"/>
    <property type="match status" value="1"/>
</dbReference>
<evidence type="ECO:0000256" key="5">
    <source>
        <dbReference type="SAM" id="MobiDB-lite"/>
    </source>
</evidence>
<comment type="caution">
    <text evidence="7">The sequence shown here is derived from an EMBL/GenBank/DDBJ whole genome shotgun (WGS) entry which is preliminary data.</text>
</comment>
<dbReference type="PROSITE" id="PS00036">
    <property type="entry name" value="BZIP_BASIC"/>
    <property type="match status" value="1"/>
</dbReference>
<gene>
    <name evidence="7" type="ORF">THAR02_07263</name>
</gene>
<evidence type="ECO:0000256" key="3">
    <source>
        <dbReference type="ARBA" id="ARBA00022833"/>
    </source>
</evidence>
<feature type="binding site" evidence="4">
    <location>
        <position position="47"/>
    </location>
    <ligand>
        <name>Zn(2+)</name>
        <dbReference type="ChEBI" id="CHEBI:29105"/>
    </ligand>
</feature>
<comment type="cofactor">
    <cofactor evidence="4">
        <name>Zn(2+)</name>
        <dbReference type="ChEBI" id="CHEBI:29105"/>
    </cofactor>
    <text evidence="4">Binds 1 zinc ion per subunit.</text>
</comment>
<sequence length="618" mass="68047">MGLPAPNSSEEILERNSEYAVSHPGSYHFTAENFRSTTRTIIVTCLDQRVHAEEFCGLSTGGTSSTSCLVHFEKLSDIVRTDLPVLRCAGGRARLAIGDIAVLNTLIGINEIILIHHTDCGLTHRSTDYMREKVEALSALEAQKLDLEDLGITENSGPLALCAFSLLQVRYGNEALLTHQGKFWYPCILGTGGDISAWMQDRREQNRKAQQRFRDRRKAADGEQENRIKQLENALQETLSLYISLSDKVVSIDGFSTQHPLVLSDLQRSMARILEIAKTLDHHQEVSTKPLDVADGKKWRISVPGVASIEPSSSRSNNRQSGPVKSTSIGADPPSNPSVQQAISLAESSGAANKWAVMNDSWLPTQLRESLEFQSQPKYQPASVQCQQLMSNLNSFAYKLVEATLSRAYFVLFDSGSASSEEVYRTFGSTLRTRTREQILLDLRWFLGPGKKALPHASGYLWKHASQNDAHPHWASYSPLDDVCFEVDYDAAIDHRSSVCQPKLLTVLGVLRELAHLGARVVDNDTLEIILDEQRSLDPVKTRNAYTLESGVEVQTVSMSIDACFSDASNELLRLKLSVPQLTVNLALAGTCAKTGPVYSTNEVAKAVEAAIIMATSG</sequence>
<reference evidence="7" key="1">
    <citation type="submission" date="2014-06" db="EMBL/GenBank/DDBJ databases">
        <title>The genome sequence of Trichoderma harzianum T6776.</title>
        <authorList>
            <person name="Baroncelli R."/>
            <person name="Vannacci G."/>
        </authorList>
    </citation>
    <scope>NUCLEOTIDE SEQUENCE [LARGE SCALE GENOMIC DNA]</scope>
    <source>
        <strain evidence="7">T6776</strain>
    </source>
</reference>
<dbReference type="InterPro" id="IPR046347">
    <property type="entry name" value="bZIP_sf"/>
</dbReference>
<dbReference type="Proteomes" id="UP000034112">
    <property type="component" value="Unassembled WGS sequence"/>
</dbReference>
<dbReference type="SUPFAM" id="SSF53056">
    <property type="entry name" value="beta-carbonic anhydrase, cab"/>
    <property type="match status" value="1"/>
</dbReference>
<dbReference type="CDD" id="cd14688">
    <property type="entry name" value="bZIP_YAP"/>
    <property type="match status" value="1"/>
</dbReference>
<evidence type="ECO:0000313" key="8">
    <source>
        <dbReference type="Proteomes" id="UP000034112"/>
    </source>
</evidence>